<evidence type="ECO:0000256" key="3">
    <source>
        <dbReference type="ARBA" id="ARBA00022763"/>
    </source>
</evidence>
<organism evidence="13">
    <name type="scientific">uncultured Solirubrobacteraceae bacterium</name>
    <dbReference type="NCBI Taxonomy" id="1162706"/>
    <lineage>
        <taxon>Bacteria</taxon>
        <taxon>Bacillati</taxon>
        <taxon>Actinomycetota</taxon>
        <taxon>Thermoleophilia</taxon>
        <taxon>Solirubrobacterales</taxon>
        <taxon>Solirubrobacteraceae</taxon>
        <taxon>environmental samples</taxon>
    </lineage>
</organism>
<dbReference type="GO" id="GO:0003684">
    <property type="term" value="F:damaged DNA binding"/>
    <property type="evidence" value="ECO:0007669"/>
    <property type="project" value="InterPro"/>
</dbReference>
<evidence type="ECO:0000256" key="4">
    <source>
        <dbReference type="ARBA" id="ARBA00022801"/>
    </source>
</evidence>
<dbReference type="PANTHER" id="PTHR32472:SF10">
    <property type="entry name" value="DNA REPAIR PROTEIN RADA-LIKE PROTEIN"/>
    <property type="match status" value="1"/>
</dbReference>
<evidence type="ECO:0000256" key="1">
    <source>
        <dbReference type="ARBA" id="ARBA00022723"/>
    </source>
</evidence>
<comment type="domain">
    <text evidence="9">The middle region has homology to RecA with ATPase motifs including the RadA KNRFG motif, while the C-terminus is homologous to Lon protease.</text>
</comment>
<dbReference type="PROSITE" id="PS50162">
    <property type="entry name" value="RECA_2"/>
    <property type="match status" value="1"/>
</dbReference>
<evidence type="ECO:0000259" key="12">
    <source>
        <dbReference type="PROSITE" id="PS50162"/>
    </source>
</evidence>
<keyword evidence="3 9" id="KW-0227">DNA damage</keyword>
<sequence>MGRCPGCGEWNTLVEQPRTSAPAGRGRAAASARAVRPVPLQEVRAEAVARLVTGIGELDRVLGGGFVPGSVVLLGGSPGIGKSTLTGMALGNLAAAGRRVLYVSGEESPEQVRLRAERLPDGALRVPVLAETDLDVVLATLEQEAPEVCVIDSVQTLHAGELTGAAGSVGQVREVADRITRLAKSRSIAVVLVGHVTKEGSLAGPRVLEHLVDCVLQFEGERERTYRTLRALKNRFGSTNDCGVFEMRSGGLAEVLDASARFVGEATRAPGSVVLAAMEGSRPLLVEVQALVSPSELVPPRRVANGIDRNRLALVLAVLGRHAGVGVGSADVFVNVAGGVRVDEPGADLAVALAVAGAARGVALGDGSGPVACFGEVGLTGELRSVAHPDRRMAEAAKFGLSPVITPAGGEAGGVQVATLKAAVRAALPAASRPRAA</sequence>
<evidence type="ECO:0000256" key="11">
    <source>
        <dbReference type="RuleBase" id="RU003555"/>
    </source>
</evidence>
<dbReference type="InterPro" id="IPR004504">
    <property type="entry name" value="DNA_repair_RadA"/>
</dbReference>
<evidence type="ECO:0000256" key="7">
    <source>
        <dbReference type="ARBA" id="ARBA00023125"/>
    </source>
</evidence>
<evidence type="ECO:0000256" key="2">
    <source>
        <dbReference type="ARBA" id="ARBA00022741"/>
    </source>
</evidence>
<keyword evidence="2 9" id="KW-0547">Nucleotide-binding</keyword>
<dbReference type="PANTHER" id="PTHR32472">
    <property type="entry name" value="DNA REPAIR PROTEIN RADA"/>
    <property type="match status" value="1"/>
</dbReference>
<dbReference type="SMART" id="SM00382">
    <property type="entry name" value="AAA"/>
    <property type="match status" value="1"/>
</dbReference>
<dbReference type="PRINTS" id="PR01874">
    <property type="entry name" value="DNAREPAIRADA"/>
</dbReference>
<reference evidence="13" key="1">
    <citation type="submission" date="2020-02" db="EMBL/GenBank/DDBJ databases">
        <authorList>
            <person name="Meier V. D."/>
        </authorList>
    </citation>
    <scope>NUCLEOTIDE SEQUENCE</scope>
    <source>
        <strain evidence="13">AVDCRST_MAG69</strain>
    </source>
</reference>
<accession>A0A6J4S1N3</accession>
<dbReference type="Gene3D" id="3.40.50.300">
    <property type="entry name" value="P-loop containing nucleotide triphosphate hydrolases"/>
    <property type="match status" value="1"/>
</dbReference>
<dbReference type="GO" id="GO:0005524">
    <property type="term" value="F:ATP binding"/>
    <property type="evidence" value="ECO:0007669"/>
    <property type="project" value="UniProtKB-UniRule"/>
</dbReference>
<keyword evidence="4" id="KW-0378">Hydrolase</keyword>
<dbReference type="SUPFAM" id="SSF52540">
    <property type="entry name" value="P-loop containing nucleoside triphosphate hydrolases"/>
    <property type="match status" value="1"/>
</dbReference>
<evidence type="ECO:0000256" key="6">
    <source>
        <dbReference type="ARBA" id="ARBA00023016"/>
    </source>
</evidence>
<dbReference type="FunFam" id="3.40.50.300:FF:000050">
    <property type="entry name" value="DNA repair protein RadA"/>
    <property type="match status" value="1"/>
</dbReference>
<dbReference type="HAMAP" id="MF_01498">
    <property type="entry name" value="RadA_bact"/>
    <property type="match status" value="1"/>
</dbReference>
<dbReference type="GO" id="GO:0140664">
    <property type="term" value="F:ATP-dependent DNA damage sensor activity"/>
    <property type="evidence" value="ECO:0007669"/>
    <property type="project" value="InterPro"/>
</dbReference>
<feature type="region of interest" description="Lon-protease-like" evidence="9">
    <location>
        <begin position="331"/>
        <end position="437"/>
    </location>
</feature>
<evidence type="ECO:0000256" key="5">
    <source>
        <dbReference type="ARBA" id="ARBA00022840"/>
    </source>
</evidence>
<dbReference type="GO" id="GO:0016787">
    <property type="term" value="F:hydrolase activity"/>
    <property type="evidence" value="ECO:0007669"/>
    <property type="project" value="UniProtKB-KW"/>
</dbReference>
<feature type="binding site" evidence="9">
    <location>
        <begin position="76"/>
        <end position="83"/>
    </location>
    <ligand>
        <name>ATP</name>
        <dbReference type="ChEBI" id="CHEBI:30616"/>
    </ligand>
</feature>
<dbReference type="GO" id="GO:0000725">
    <property type="term" value="P:recombinational repair"/>
    <property type="evidence" value="ECO:0007669"/>
    <property type="project" value="UniProtKB-UniRule"/>
</dbReference>
<feature type="domain" description="RecA family profile 1" evidence="12">
    <location>
        <begin position="47"/>
        <end position="196"/>
    </location>
</feature>
<keyword evidence="11" id="KW-0863">Zinc-finger</keyword>
<name>A0A6J4S1N3_9ACTN</name>
<dbReference type="Pfam" id="PF13481">
    <property type="entry name" value="AAA_25"/>
    <property type="match status" value="1"/>
</dbReference>
<protein>
    <recommendedName>
        <fullName evidence="9 10">DNA repair protein RadA</fullName>
    </recommendedName>
</protein>
<evidence type="ECO:0000256" key="10">
    <source>
        <dbReference type="NCBIfam" id="TIGR00416"/>
    </source>
</evidence>
<keyword evidence="7 9" id="KW-0238">DNA-binding</keyword>
<dbReference type="GO" id="GO:0005829">
    <property type="term" value="C:cytosol"/>
    <property type="evidence" value="ECO:0007669"/>
    <property type="project" value="TreeGrafter"/>
</dbReference>
<keyword evidence="6 9" id="KW-0346">Stress response</keyword>
<dbReference type="InterPro" id="IPR020568">
    <property type="entry name" value="Ribosomal_Su5_D2-typ_SF"/>
</dbReference>
<dbReference type="InterPro" id="IPR020588">
    <property type="entry name" value="RecA_ATP-bd"/>
</dbReference>
<dbReference type="SUPFAM" id="SSF54211">
    <property type="entry name" value="Ribosomal protein S5 domain 2-like"/>
    <property type="match status" value="1"/>
</dbReference>
<dbReference type="EMBL" id="CADCVP010000099">
    <property type="protein sequence ID" value="CAA9481179.1"/>
    <property type="molecule type" value="Genomic_DNA"/>
</dbReference>
<comment type="similarity">
    <text evidence="9 11">Belongs to the RecA family. RadA subfamily.</text>
</comment>
<dbReference type="InterPro" id="IPR003593">
    <property type="entry name" value="AAA+_ATPase"/>
</dbReference>
<dbReference type="AlphaFoldDB" id="A0A6J4S1N3"/>
<dbReference type="InterPro" id="IPR027417">
    <property type="entry name" value="P-loop_NTPase"/>
</dbReference>
<dbReference type="CDD" id="cd01121">
    <property type="entry name" value="RadA_SMS_N"/>
    <property type="match status" value="1"/>
</dbReference>
<comment type="function">
    <text evidence="11">DNA-dependent ATPase involved in processing of recombination intermediates, plays a role in repairing DNA breaks. Stimulates the branch migration of RecA-mediated strand transfer reactions, allowing the 3' invading strand to extend heteroduplex DNA faster. Binds ssDNA in the presence of ADP but not other nucleotides, has ATPase activity that is stimulated by ssDNA and various branched DNA structures, but inhibited by SSB. Does not have RecA's homology-searching function.</text>
</comment>
<dbReference type="GO" id="GO:0008270">
    <property type="term" value="F:zinc ion binding"/>
    <property type="evidence" value="ECO:0007669"/>
    <property type="project" value="UniProtKB-KW"/>
</dbReference>
<dbReference type="InterPro" id="IPR014721">
    <property type="entry name" value="Ribsml_uS5_D2-typ_fold_subgr"/>
</dbReference>
<proteinExistence type="inferred from homology"/>
<comment type="function">
    <text evidence="9">Plays a role in repairing double-strand DNA breaks, probably involving stabilizing or processing branched DNA or blocked replication forks.</text>
</comment>
<gene>
    <name evidence="9" type="primary">radA</name>
    <name evidence="13" type="ORF">AVDCRST_MAG69-782</name>
</gene>
<evidence type="ECO:0000256" key="9">
    <source>
        <dbReference type="HAMAP-Rule" id="MF_01498"/>
    </source>
</evidence>
<keyword evidence="11" id="KW-0862">Zinc</keyword>
<evidence type="ECO:0000313" key="13">
    <source>
        <dbReference type="EMBL" id="CAA9481179.1"/>
    </source>
</evidence>
<keyword evidence="8 9" id="KW-0234">DNA repair</keyword>
<dbReference type="Gene3D" id="3.30.230.10">
    <property type="match status" value="1"/>
</dbReference>
<keyword evidence="5 9" id="KW-0067">ATP-binding</keyword>
<keyword evidence="1 9" id="KW-0479">Metal-binding</keyword>
<dbReference type="NCBIfam" id="TIGR00416">
    <property type="entry name" value="sms"/>
    <property type="match status" value="1"/>
</dbReference>
<feature type="short sequence motif" description="RadA KNRFG motif" evidence="9">
    <location>
        <begin position="233"/>
        <end position="237"/>
    </location>
</feature>
<evidence type="ECO:0000256" key="8">
    <source>
        <dbReference type="ARBA" id="ARBA00023204"/>
    </source>
</evidence>